<dbReference type="EMBL" id="JABSTU010000001">
    <property type="protein sequence ID" value="KAH8038302.1"/>
    <property type="molecule type" value="Genomic_DNA"/>
</dbReference>
<evidence type="ECO:0000313" key="1">
    <source>
        <dbReference type="EMBL" id="KAH8038302.1"/>
    </source>
</evidence>
<accession>A0A9J6EVE6</accession>
<dbReference type="InterPro" id="IPR005312">
    <property type="entry name" value="DUF1759"/>
</dbReference>
<gene>
    <name evidence="1" type="ORF">HPB51_000724</name>
</gene>
<keyword evidence="2" id="KW-1185">Reference proteome</keyword>
<comment type="caution">
    <text evidence="1">The sequence shown here is derived from an EMBL/GenBank/DDBJ whole genome shotgun (WGS) entry which is preliminary data.</text>
</comment>
<dbReference type="Proteomes" id="UP000821866">
    <property type="component" value="Chromosome 1"/>
</dbReference>
<evidence type="ECO:0008006" key="3">
    <source>
        <dbReference type="Google" id="ProtNLM"/>
    </source>
</evidence>
<sequence>MDWRMRQALMKTVTVVFMQLKSSPSPGAAQPDTAGWRVHEDVVHENPTLRVVDKFAYLRSALTGPATAAIGRLPASYGCCEDARANVIARFANKDIIFKDHVEQLIDSLPIRSTADVLGLRHCYDNIETNIRGIRALKITKEPFTSDVYRENRYTGVLPAKRKGQQTLFP</sequence>
<dbReference type="Pfam" id="PF03564">
    <property type="entry name" value="DUF1759"/>
    <property type="match status" value="1"/>
</dbReference>
<dbReference type="AlphaFoldDB" id="A0A9J6EVE6"/>
<reference evidence="1" key="1">
    <citation type="journal article" date="2020" name="Cell">
        <title>Large-Scale Comparative Analyses of Tick Genomes Elucidate Their Genetic Diversity and Vector Capacities.</title>
        <authorList>
            <consortium name="Tick Genome and Microbiome Consortium (TIGMIC)"/>
            <person name="Jia N."/>
            <person name="Wang J."/>
            <person name="Shi W."/>
            <person name="Du L."/>
            <person name="Sun Y."/>
            <person name="Zhan W."/>
            <person name="Jiang J.F."/>
            <person name="Wang Q."/>
            <person name="Zhang B."/>
            <person name="Ji P."/>
            <person name="Bell-Sakyi L."/>
            <person name="Cui X.M."/>
            <person name="Yuan T.T."/>
            <person name="Jiang B.G."/>
            <person name="Yang W.F."/>
            <person name="Lam T.T."/>
            <person name="Chang Q.C."/>
            <person name="Ding S.J."/>
            <person name="Wang X.J."/>
            <person name="Zhu J.G."/>
            <person name="Ruan X.D."/>
            <person name="Zhao L."/>
            <person name="Wei J.T."/>
            <person name="Ye R.Z."/>
            <person name="Que T.C."/>
            <person name="Du C.H."/>
            <person name="Zhou Y.H."/>
            <person name="Cheng J.X."/>
            <person name="Dai P.F."/>
            <person name="Guo W.B."/>
            <person name="Han X.H."/>
            <person name="Huang E.J."/>
            <person name="Li L.F."/>
            <person name="Wei W."/>
            <person name="Gao Y.C."/>
            <person name="Liu J.Z."/>
            <person name="Shao H.Z."/>
            <person name="Wang X."/>
            <person name="Wang C.C."/>
            <person name="Yang T.C."/>
            <person name="Huo Q.B."/>
            <person name="Li W."/>
            <person name="Chen H.Y."/>
            <person name="Chen S.E."/>
            <person name="Zhou L.G."/>
            <person name="Ni X.B."/>
            <person name="Tian J.H."/>
            <person name="Sheng Y."/>
            <person name="Liu T."/>
            <person name="Pan Y.S."/>
            <person name="Xia L.Y."/>
            <person name="Li J."/>
            <person name="Zhao F."/>
            <person name="Cao W.C."/>
        </authorList>
    </citation>
    <scope>NUCLEOTIDE SEQUENCE</scope>
    <source>
        <strain evidence="1">Rmic-2018</strain>
    </source>
</reference>
<organism evidence="1 2">
    <name type="scientific">Rhipicephalus microplus</name>
    <name type="common">Cattle tick</name>
    <name type="synonym">Boophilus microplus</name>
    <dbReference type="NCBI Taxonomy" id="6941"/>
    <lineage>
        <taxon>Eukaryota</taxon>
        <taxon>Metazoa</taxon>
        <taxon>Ecdysozoa</taxon>
        <taxon>Arthropoda</taxon>
        <taxon>Chelicerata</taxon>
        <taxon>Arachnida</taxon>
        <taxon>Acari</taxon>
        <taxon>Parasitiformes</taxon>
        <taxon>Ixodida</taxon>
        <taxon>Ixodoidea</taxon>
        <taxon>Ixodidae</taxon>
        <taxon>Rhipicephalinae</taxon>
        <taxon>Rhipicephalus</taxon>
        <taxon>Boophilus</taxon>
    </lineage>
</organism>
<evidence type="ECO:0000313" key="2">
    <source>
        <dbReference type="Proteomes" id="UP000821866"/>
    </source>
</evidence>
<proteinExistence type="predicted"/>
<reference evidence="1" key="2">
    <citation type="submission" date="2021-09" db="EMBL/GenBank/DDBJ databases">
        <authorList>
            <person name="Jia N."/>
            <person name="Wang J."/>
            <person name="Shi W."/>
            <person name="Du L."/>
            <person name="Sun Y."/>
            <person name="Zhan W."/>
            <person name="Jiang J."/>
            <person name="Wang Q."/>
            <person name="Zhang B."/>
            <person name="Ji P."/>
            <person name="Sakyi L.B."/>
            <person name="Cui X."/>
            <person name="Yuan T."/>
            <person name="Jiang B."/>
            <person name="Yang W."/>
            <person name="Lam T.T.-Y."/>
            <person name="Chang Q."/>
            <person name="Ding S."/>
            <person name="Wang X."/>
            <person name="Zhu J."/>
            <person name="Ruan X."/>
            <person name="Zhao L."/>
            <person name="Wei J."/>
            <person name="Que T."/>
            <person name="Du C."/>
            <person name="Cheng J."/>
            <person name="Dai P."/>
            <person name="Han X."/>
            <person name="Huang E."/>
            <person name="Gao Y."/>
            <person name="Liu J."/>
            <person name="Shao H."/>
            <person name="Ye R."/>
            <person name="Li L."/>
            <person name="Wei W."/>
            <person name="Wang X."/>
            <person name="Wang C."/>
            <person name="Huo Q."/>
            <person name="Li W."/>
            <person name="Guo W."/>
            <person name="Chen H."/>
            <person name="Chen S."/>
            <person name="Zhou L."/>
            <person name="Zhou L."/>
            <person name="Ni X."/>
            <person name="Tian J."/>
            <person name="Zhou Y."/>
            <person name="Sheng Y."/>
            <person name="Liu T."/>
            <person name="Pan Y."/>
            <person name="Xia L."/>
            <person name="Li J."/>
            <person name="Zhao F."/>
            <person name="Cao W."/>
        </authorList>
    </citation>
    <scope>NUCLEOTIDE SEQUENCE</scope>
    <source>
        <strain evidence="1">Rmic-2018</strain>
        <tissue evidence="1">Larvae</tissue>
    </source>
</reference>
<name>A0A9J6EVE6_RHIMP</name>
<protein>
    <recommendedName>
        <fullName evidence="3">Tick transposon</fullName>
    </recommendedName>
</protein>